<dbReference type="InterPro" id="IPR025309">
    <property type="entry name" value="KTSC_dom"/>
</dbReference>
<reference evidence="2 3" key="1">
    <citation type="submission" date="2020-02" db="EMBL/GenBank/DDBJ databases">
        <title>Genome sequence of strain CCNWXJ40-4.</title>
        <authorList>
            <person name="Gao J."/>
            <person name="Sun J."/>
        </authorList>
    </citation>
    <scope>NUCLEOTIDE SEQUENCE [LARGE SCALE GENOMIC DNA]</scope>
    <source>
        <strain evidence="2 3">CCNWXJ 40-4</strain>
    </source>
</reference>
<dbReference type="Proteomes" id="UP001642900">
    <property type="component" value="Unassembled WGS sequence"/>
</dbReference>
<protein>
    <submittedName>
        <fullName evidence="2">KTSC domain-containing protein</fullName>
    </submittedName>
</protein>
<evidence type="ECO:0000313" key="3">
    <source>
        <dbReference type="Proteomes" id="UP001642900"/>
    </source>
</evidence>
<dbReference type="EMBL" id="JAAKZF010000003">
    <property type="protein sequence ID" value="NGO50587.1"/>
    <property type="molecule type" value="Genomic_DNA"/>
</dbReference>
<evidence type="ECO:0000259" key="1">
    <source>
        <dbReference type="Pfam" id="PF13619"/>
    </source>
</evidence>
<sequence>MDLIYVDSSTVDQIGYDEYEGEAHVIFKTGRHYIYSEVTQEVWERFRDTSSKGRFLNEEFKAKGYPVRET</sequence>
<comment type="caution">
    <text evidence="2">The sequence shown here is derived from an EMBL/GenBank/DDBJ whole genome shotgun (WGS) entry which is preliminary data.</text>
</comment>
<name>A0A6G4W8X3_9HYPH</name>
<organism evidence="2 3">
    <name type="scientific">Allomesorhizobium camelthorni</name>
    <dbReference type="NCBI Taxonomy" id="475069"/>
    <lineage>
        <taxon>Bacteria</taxon>
        <taxon>Pseudomonadati</taxon>
        <taxon>Pseudomonadota</taxon>
        <taxon>Alphaproteobacteria</taxon>
        <taxon>Hyphomicrobiales</taxon>
        <taxon>Phyllobacteriaceae</taxon>
        <taxon>Allomesorhizobium</taxon>
    </lineage>
</organism>
<accession>A0A6G4W8X3</accession>
<evidence type="ECO:0000313" key="2">
    <source>
        <dbReference type="EMBL" id="NGO50587.1"/>
    </source>
</evidence>
<dbReference type="RefSeq" id="WP_165024250.1">
    <property type="nucleotide sequence ID" value="NZ_JAAKZF010000003.1"/>
</dbReference>
<keyword evidence="3" id="KW-1185">Reference proteome</keyword>
<gene>
    <name evidence="2" type="ORF">G6N73_05235</name>
</gene>
<proteinExistence type="predicted"/>
<dbReference type="Pfam" id="PF13619">
    <property type="entry name" value="KTSC"/>
    <property type="match status" value="1"/>
</dbReference>
<dbReference type="AlphaFoldDB" id="A0A6G4W8X3"/>
<feature type="domain" description="KTSC" evidence="1">
    <location>
        <begin position="7"/>
        <end position="63"/>
    </location>
</feature>